<accession>A0A9W6TMD3</accession>
<name>A0A9W6TMD3_9STRA</name>
<reference evidence="1" key="1">
    <citation type="submission" date="2023-04" db="EMBL/GenBank/DDBJ databases">
        <title>Phytophthora fragariaefolia NBRC 109709.</title>
        <authorList>
            <person name="Ichikawa N."/>
            <person name="Sato H."/>
            <person name="Tonouchi N."/>
        </authorList>
    </citation>
    <scope>NUCLEOTIDE SEQUENCE</scope>
    <source>
        <strain evidence="1">NBRC 109709</strain>
    </source>
</reference>
<sequence>MISISVLDTAIKSDEVVLPVKGATKDELHKFASHLEKRIATRAVTLVDPLREDQVSNTKIDSWLDKAIDNLYKCMYQAAKDVGVNEASVVNQLIGLSALRGLRDVMVNLRRCAYYNKDRILRRSSC</sequence>
<dbReference type="OrthoDB" id="143539at2759"/>
<comment type="caution">
    <text evidence="1">The sequence shown here is derived from an EMBL/GenBank/DDBJ whole genome shotgun (WGS) entry which is preliminary data.</text>
</comment>
<dbReference type="AlphaFoldDB" id="A0A9W6TMD3"/>
<protein>
    <submittedName>
        <fullName evidence="1">Unnamed protein product</fullName>
    </submittedName>
</protein>
<dbReference type="Proteomes" id="UP001165121">
    <property type="component" value="Unassembled WGS sequence"/>
</dbReference>
<proteinExistence type="predicted"/>
<dbReference type="EMBL" id="BSXT01000123">
    <property type="protein sequence ID" value="GMF18243.1"/>
    <property type="molecule type" value="Genomic_DNA"/>
</dbReference>
<organism evidence="1 2">
    <name type="scientific">Phytophthora fragariaefolia</name>
    <dbReference type="NCBI Taxonomy" id="1490495"/>
    <lineage>
        <taxon>Eukaryota</taxon>
        <taxon>Sar</taxon>
        <taxon>Stramenopiles</taxon>
        <taxon>Oomycota</taxon>
        <taxon>Peronosporomycetes</taxon>
        <taxon>Peronosporales</taxon>
        <taxon>Peronosporaceae</taxon>
        <taxon>Phytophthora</taxon>
    </lineage>
</organism>
<gene>
    <name evidence="1" type="ORF">Pfra01_000153400</name>
</gene>
<keyword evidence="2" id="KW-1185">Reference proteome</keyword>
<evidence type="ECO:0000313" key="2">
    <source>
        <dbReference type="Proteomes" id="UP001165121"/>
    </source>
</evidence>
<evidence type="ECO:0000313" key="1">
    <source>
        <dbReference type="EMBL" id="GMF18243.1"/>
    </source>
</evidence>